<sequence>MPTKFGRMSELRKALGMDLEQLAAASGVPLSTLRKISSGATTNPNLETMKAIARALGCTLDDLTDAAPSQMEAEKAEILNLYDCLDEQGRAALASYAKFLAAQRNSGEG</sequence>
<feature type="domain" description="HTH cro/C1-type" evidence="1">
    <location>
        <begin position="8"/>
        <end position="63"/>
    </location>
</feature>
<dbReference type="InterPro" id="IPR010982">
    <property type="entry name" value="Lambda_DNA-bd_dom_sf"/>
</dbReference>
<dbReference type="SUPFAM" id="SSF47413">
    <property type="entry name" value="lambda repressor-like DNA-binding domains"/>
    <property type="match status" value="1"/>
</dbReference>
<dbReference type="CDD" id="cd00093">
    <property type="entry name" value="HTH_XRE"/>
    <property type="match status" value="1"/>
</dbReference>
<dbReference type="PROSITE" id="PS50943">
    <property type="entry name" value="HTH_CROC1"/>
    <property type="match status" value="1"/>
</dbReference>
<dbReference type="GO" id="GO:0003677">
    <property type="term" value="F:DNA binding"/>
    <property type="evidence" value="ECO:0007669"/>
    <property type="project" value="InterPro"/>
</dbReference>
<dbReference type="EMBL" id="BK015008">
    <property type="protein sequence ID" value="DAD86780.1"/>
    <property type="molecule type" value="Genomic_DNA"/>
</dbReference>
<name>A0A8S5MX49_9CAUD</name>
<dbReference type="SMART" id="SM00530">
    <property type="entry name" value="HTH_XRE"/>
    <property type="match status" value="1"/>
</dbReference>
<protein>
    <submittedName>
        <fullName evidence="2">Helix-turn-helix XRE-family like protein</fullName>
    </submittedName>
</protein>
<dbReference type="Pfam" id="PF01381">
    <property type="entry name" value="HTH_3"/>
    <property type="match status" value="1"/>
</dbReference>
<dbReference type="InterPro" id="IPR001387">
    <property type="entry name" value="Cro/C1-type_HTH"/>
</dbReference>
<evidence type="ECO:0000313" key="2">
    <source>
        <dbReference type="EMBL" id="DAD86780.1"/>
    </source>
</evidence>
<evidence type="ECO:0000259" key="1">
    <source>
        <dbReference type="PROSITE" id="PS50943"/>
    </source>
</evidence>
<reference evidence="2" key="1">
    <citation type="journal article" date="2021" name="Proc. Natl. Acad. Sci. U.S.A.">
        <title>A Catalog of Tens of Thousands of Viruses from Human Metagenomes Reveals Hidden Associations with Chronic Diseases.</title>
        <authorList>
            <person name="Tisza M.J."/>
            <person name="Buck C.B."/>
        </authorList>
    </citation>
    <scope>NUCLEOTIDE SEQUENCE</scope>
    <source>
        <strain evidence="2">Ct91l7</strain>
    </source>
</reference>
<dbReference type="Gene3D" id="1.10.260.40">
    <property type="entry name" value="lambda repressor-like DNA-binding domains"/>
    <property type="match status" value="1"/>
</dbReference>
<accession>A0A8S5MX49</accession>
<proteinExistence type="predicted"/>
<organism evidence="2">
    <name type="scientific">Siphoviridae sp. ct91l7</name>
    <dbReference type="NCBI Taxonomy" id="2826173"/>
    <lineage>
        <taxon>Viruses</taxon>
        <taxon>Duplodnaviria</taxon>
        <taxon>Heunggongvirae</taxon>
        <taxon>Uroviricota</taxon>
        <taxon>Caudoviricetes</taxon>
    </lineage>
</organism>